<name>A0ABQ5QIG5_9BACT</name>
<dbReference type="Pfam" id="PF06055">
    <property type="entry name" value="ExoD"/>
    <property type="match status" value="1"/>
</dbReference>
<feature type="transmembrane region" description="Helical" evidence="2">
    <location>
        <begin position="204"/>
        <end position="227"/>
    </location>
</feature>
<feature type="transmembrane region" description="Helical" evidence="2">
    <location>
        <begin position="87"/>
        <end position="112"/>
    </location>
</feature>
<feature type="region of interest" description="Disordered" evidence="1">
    <location>
        <begin position="1"/>
        <end position="38"/>
    </location>
</feature>
<evidence type="ECO:0000256" key="1">
    <source>
        <dbReference type="SAM" id="MobiDB-lite"/>
    </source>
</evidence>
<reference evidence="3 4" key="1">
    <citation type="journal article" date="2023" name="Antonie Van Leeuwenhoek">
        <title>Mesoterricola silvestris gen. nov., sp. nov., Mesoterricola sediminis sp. nov., Geothrix oryzae sp. nov., Geothrix edaphica sp. nov., Geothrix rubra sp. nov., and Geothrix limicola sp. nov., six novel members of Acidobacteriota isolated from soils.</title>
        <authorList>
            <person name="Itoh H."/>
            <person name="Sugisawa Y."/>
            <person name="Mise K."/>
            <person name="Xu Z."/>
            <person name="Kuniyasu M."/>
            <person name="Ushijima N."/>
            <person name="Kawano K."/>
            <person name="Kobayashi E."/>
            <person name="Shiratori Y."/>
            <person name="Masuda Y."/>
            <person name="Senoo K."/>
        </authorList>
    </citation>
    <scope>NUCLEOTIDE SEQUENCE [LARGE SCALE GENOMIC DNA]</scope>
    <source>
        <strain evidence="3 4">Red804</strain>
    </source>
</reference>
<evidence type="ECO:0000313" key="4">
    <source>
        <dbReference type="Proteomes" id="UP001165069"/>
    </source>
</evidence>
<keyword evidence="2" id="KW-0812">Transmembrane</keyword>
<feature type="transmembrane region" description="Helical" evidence="2">
    <location>
        <begin position="165"/>
        <end position="198"/>
    </location>
</feature>
<sequence length="239" mass="25613">MNEGGPPGRIAPPASPLVHPHVASGPSPATTSDFGHAGRVSPAPKPFFETLHALLDMEGEITLGELLDAAGEQTYGLLTLLLSLPNLIPGLNIGLAPVGGIGLMALGAQLAWGESHPWVPRRVQTQPIHKGRIKDALAKFEFQLNRFRWRGAEQRPLNHRWMGALIAWTGFLLALPVPLPFGNQLPAAILCLLGAALLEERPAWAWIGAAGTFGNTLYFASSFGLILRAFTKAFHALVH</sequence>
<organism evidence="3 4">
    <name type="scientific">Geothrix limicola</name>
    <dbReference type="NCBI Taxonomy" id="2927978"/>
    <lineage>
        <taxon>Bacteria</taxon>
        <taxon>Pseudomonadati</taxon>
        <taxon>Acidobacteriota</taxon>
        <taxon>Holophagae</taxon>
        <taxon>Holophagales</taxon>
        <taxon>Holophagaceae</taxon>
        <taxon>Geothrix</taxon>
    </lineage>
</organism>
<comment type="caution">
    <text evidence="3">The sequence shown here is derived from an EMBL/GenBank/DDBJ whole genome shotgun (WGS) entry which is preliminary data.</text>
</comment>
<dbReference type="Proteomes" id="UP001165069">
    <property type="component" value="Unassembled WGS sequence"/>
</dbReference>
<keyword evidence="4" id="KW-1185">Reference proteome</keyword>
<dbReference type="PANTHER" id="PTHR41795:SF1">
    <property type="entry name" value="EXOPOLYSACCHARIDE SYNTHESIS PROTEIN"/>
    <property type="match status" value="1"/>
</dbReference>
<dbReference type="EMBL" id="BSDE01000006">
    <property type="protein sequence ID" value="GLH74374.1"/>
    <property type="molecule type" value="Genomic_DNA"/>
</dbReference>
<keyword evidence="2" id="KW-0472">Membrane</keyword>
<evidence type="ECO:0000313" key="3">
    <source>
        <dbReference type="EMBL" id="GLH74374.1"/>
    </source>
</evidence>
<dbReference type="PANTHER" id="PTHR41795">
    <property type="entry name" value="EXOPOLYSACCHARIDE SYNTHESIS PROTEIN"/>
    <property type="match status" value="1"/>
</dbReference>
<gene>
    <name evidence="3" type="ORF">GETHLI_28760</name>
</gene>
<dbReference type="InterPro" id="IPR010331">
    <property type="entry name" value="ExoD"/>
</dbReference>
<accession>A0ABQ5QIG5</accession>
<proteinExistence type="predicted"/>
<evidence type="ECO:0008006" key="5">
    <source>
        <dbReference type="Google" id="ProtNLM"/>
    </source>
</evidence>
<protein>
    <recommendedName>
        <fullName evidence="5">Exopolysaccharide biosynthesis protein</fullName>
    </recommendedName>
</protein>
<evidence type="ECO:0000256" key="2">
    <source>
        <dbReference type="SAM" id="Phobius"/>
    </source>
</evidence>
<keyword evidence="2" id="KW-1133">Transmembrane helix</keyword>